<keyword evidence="1" id="KW-1133">Transmembrane helix</keyword>
<sequence>MTLPLLIIALHLLHPTRRIPQPLRLSLSLSCTHEYNDSRQKILPGSLARIAALLLLLLLLLVLLVLLLLLLLLPPRPLLVSYLLCYLNHWLCSHTVPTITVSSSSSSSSSITSS</sequence>
<name>A0A5B7EQ64_PORTR</name>
<comment type="caution">
    <text evidence="2">The sequence shown here is derived from an EMBL/GenBank/DDBJ whole genome shotgun (WGS) entry which is preliminary data.</text>
</comment>
<keyword evidence="1" id="KW-0472">Membrane</keyword>
<keyword evidence="3" id="KW-1185">Reference proteome</keyword>
<evidence type="ECO:0000313" key="2">
    <source>
        <dbReference type="EMBL" id="MPC35535.1"/>
    </source>
</evidence>
<evidence type="ECO:0000313" key="3">
    <source>
        <dbReference type="Proteomes" id="UP000324222"/>
    </source>
</evidence>
<keyword evidence="1" id="KW-0812">Transmembrane</keyword>
<gene>
    <name evidence="2" type="ORF">E2C01_028960</name>
</gene>
<reference evidence="2 3" key="1">
    <citation type="submission" date="2019-05" db="EMBL/GenBank/DDBJ databases">
        <title>Another draft genome of Portunus trituberculatus and its Hox gene families provides insights of decapod evolution.</title>
        <authorList>
            <person name="Jeong J.-H."/>
            <person name="Song I."/>
            <person name="Kim S."/>
            <person name="Choi T."/>
            <person name="Kim D."/>
            <person name="Ryu S."/>
            <person name="Kim W."/>
        </authorList>
    </citation>
    <scope>NUCLEOTIDE SEQUENCE [LARGE SCALE GENOMIC DNA]</scope>
    <source>
        <tissue evidence="2">Muscle</tissue>
    </source>
</reference>
<organism evidence="2 3">
    <name type="scientific">Portunus trituberculatus</name>
    <name type="common">Swimming crab</name>
    <name type="synonym">Neptunus trituberculatus</name>
    <dbReference type="NCBI Taxonomy" id="210409"/>
    <lineage>
        <taxon>Eukaryota</taxon>
        <taxon>Metazoa</taxon>
        <taxon>Ecdysozoa</taxon>
        <taxon>Arthropoda</taxon>
        <taxon>Crustacea</taxon>
        <taxon>Multicrustacea</taxon>
        <taxon>Malacostraca</taxon>
        <taxon>Eumalacostraca</taxon>
        <taxon>Eucarida</taxon>
        <taxon>Decapoda</taxon>
        <taxon>Pleocyemata</taxon>
        <taxon>Brachyura</taxon>
        <taxon>Eubrachyura</taxon>
        <taxon>Portunoidea</taxon>
        <taxon>Portunidae</taxon>
        <taxon>Portuninae</taxon>
        <taxon>Portunus</taxon>
    </lineage>
</organism>
<dbReference type="AlphaFoldDB" id="A0A5B7EQ64"/>
<feature type="transmembrane region" description="Helical" evidence="1">
    <location>
        <begin position="50"/>
        <end position="73"/>
    </location>
</feature>
<proteinExistence type="predicted"/>
<protein>
    <submittedName>
        <fullName evidence="2">Uncharacterized protein</fullName>
    </submittedName>
</protein>
<evidence type="ECO:0000256" key="1">
    <source>
        <dbReference type="SAM" id="Phobius"/>
    </source>
</evidence>
<accession>A0A5B7EQ64</accession>
<dbReference type="Proteomes" id="UP000324222">
    <property type="component" value="Unassembled WGS sequence"/>
</dbReference>
<dbReference type="EMBL" id="VSRR010003298">
    <property type="protein sequence ID" value="MPC35535.1"/>
    <property type="molecule type" value="Genomic_DNA"/>
</dbReference>